<evidence type="ECO:0000256" key="4">
    <source>
        <dbReference type="ARBA" id="ARBA00022475"/>
    </source>
</evidence>
<evidence type="ECO:0000256" key="6">
    <source>
        <dbReference type="ARBA" id="ARBA00022989"/>
    </source>
</evidence>
<comment type="caution">
    <text evidence="8">Lacks conserved residue(s) required for the propagation of feature annotation.</text>
</comment>
<feature type="domain" description="Major facilitator superfamily (MFS) profile" evidence="9">
    <location>
        <begin position="1"/>
        <end position="319"/>
    </location>
</feature>
<feature type="transmembrane region" description="Helical" evidence="8">
    <location>
        <begin position="169"/>
        <end position="187"/>
    </location>
</feature>
<feature type="transmembrane region" description="Helical" evidence="8">
    <location>
        <begin position="233"/>
        <end position="252"/>
    </location>
</feature>
<accession>A0A1B8P473</accession>
<dbReference type="GO" id="GO:0005886">
    <property type="term" value="C:plasma membrane"/>
    <property type="evidence" value="ECO:0007669"/>
    <property type="project" value="UniProtKB-SubCell"/>
</dbReference>
<dbReference type="GO" id="GO:1990961">
    <property type="term" value="P:xenobiotic detoxification by transmembrane export across the plasma membrane"/>
    <property type="evidence" value="ECO:0007669"/>
    <property type="project" value="InterPro"/>
</dbReference>
<keyword evidence="7 8" id="KW-0472">Membrane</keyword>
<evidence type="ECO:0000256" key="1">
    <source>
        <dbReference type="ARBA" id="ARBA00004651"/>
    </source>
</evidence>
<dbReference type="InterPro" id="IPR011701">
    <property type="entry name" value="MFS"/>
</dbReference>
<keyword evidence="8" id="KW-0997">Cell inner membrane</keyword>
<dbReference type="Pfam" id="PF07690">
    <property type="entry name" value="MFS_1"/>
    <property type="match status" value="1"/>
</dbReference>
<dbReference type="InterPro" id="IPR004812">
    <property type="entry name" value="Efflux_drug-R_Bcr/CmlA"/>
</dbReference>
<feature type="transmembrane region" description="Helical" evidence="8">
    <location>
        <begin position="31"/>
        <end position="51"/>
    </location>
</feature>
<comment type="subcellular location">
    <subcellularLocation>
        <location evidence="8">Cell inner membrane</location>
        <topology evidence="8">Multi-pass membrane protein</topology>
    </subcellularLocation>
    <subcellularLocation>
        <location evidence="1">Cell membrane</location>
        <topology evidence="1">Multi-pass membrane protein</topology>
    </subcellularLocation>
</comment>
<feature type="transmembrane region" description="Helical" evidence="8">
    <location>
        <begin position="63"/>
        <end position="81"/>
    </location>
</feature>
<reference evidence="10" key="1">
    <citation type="submission" date="2016-06" db="EMBL/GenBank/DDBJ databases">
        <title>Genome sequence of halotolerant plant growth promoting strain of Halomonas elongata HEK1 isolated from salterns of Rann of Kutch, Gujarat, India.</title>
        <authorList>
            <person name="Gaba S."/>
            <person name="Singh R.N."/>
            <person name="Abrol S."/>
            <person name="Kaushik R."/>
            <person name="Saxena A.K."/>
        </authorList>
    </citation>
    <scope>NUCLEOTIDE SEQUENCE [LARGE SCALE GENOMIC DNA]</scope>
    <source>
        <strain evidence="10">HEK1</strain>
    </source>
</reference>
<evidence type="ECO:0000259" key="9">
    <source>
        <dbReference type="PROSITE" id="PS50850"/>
    </source>
</evidence>
<dbReference type="GO" id="GO:0042910">
    <property type="term" value="F:xenobiotic transmembrane transporter activity"/>
    <property type="evidence" value="ECO:0007669"/>
    <property type="project" value="InterPro"/>
</dbReference>
<evidence type="ECO:0000256" key="5">
    <source>
        <dbReference type="ARBA" id="ARBA00022692"/>
    </source>
</evidence>
<keyword evidence="6 8" id="KW-1133">Transmembrane helix</keyword>
<dbReference type="InterPro" id="IPR036259">
    <property type="entry name" value="MFS_trans_sf"/>
</dbReference>
<dbReference type="NCBIfam" id="TIGR00710">
    <property type="entry name" value="efflux_Bcr_CflA"/>
    <property type="match status" value="1"/>
</dbReference>
<dbReference type="Proteomes" id="UP000092504">
    <property type="component" value="Unassembled WGS sequence"/>
</dbReference>
<name>A0A1B8P473_HALEL</name>
<dbReference type="InterPro" id="IPR020846">
    <property type="entry name" value="MFS_dom"/>
</dbReference>
<feature type="transmembrane region" description="Helical" evidence="8">
    <location>
        <begin position="207"/>
        <end position="227"/>
    </location>
</feature>
<feature type="transmembrane region" description="Helical" evidence="8">
    <location>
        <begin position="294"/>
        <end position="315"/>
    </location>
</feature>
<dbReference type="SUPFAM" id="SSF103473">
    <property type="entry name" value="MFS general substrate transporter"/>
    <property type="match status" value="1"/>
</dbReference>
<feature type="transmembrane region" description="Helical" evidence="8">
    <location>
        <begin position="264"/>
        <end position="288"/>
    </location>
</feature>
<evidence type="ECO:0000256" key="8">
    <source>
        <dbReference type="RuleBase" id="RU365088"/>
    </source>
</evidence>
<dbReference type="AlphaFoldDB" id="A0A1B8P473"/>
<organism evidence="10">
    <name type="scientific">Halomonas elongata</name>
    <dbReference type="NCBI Taxonomy" id="2746"/>
    <lineage>
        <taxon>Bacteria</taxon>
        <taxon>Pseudomonadati</taxon>
        <taxon>Pseudomonadota</taxon>
        <taxon>Gammaproteobacteria</taxon>
        <taxon>Oceanospirillales</taxon>
        <taxon>Halomonadaceae</taxon>
        <taxon>Halomonas</taxon>
    </lineage>
</organism>
<dbReference type="PROSITE" id="PS50850">
    <property type="entry name" value="MFS"/>
    <property type="match status" value="1"/>
</dbReference>
<dbReference type="EMBL" id="MAJD01000001">
    <property type="protein sequence ID" value="OBX37074.1"/>
    <property type="molecule type" value="Genomic_DNA"/>
</dbReference>
<evidence type="ECO:0000256" key="3">
    <source>
        <dbReference type="ARBA" id="ARBA00022448"/>
    </source>
</evidence>
<keyword evidence="5 8" id="KW-0812">Transmembrane</keyword>
<feature type="transmembrane region" description="Helical" evidence="8">
    <location>
        <begin position="87"/>
        <end position="105"/>
    </location>
</feature>
<dbReference type="CDD" id="cd17320">
    <property type="entry name" value="MFS_MdfA_MDR_like"/>
    <property type="match status" value="1"/>
</dbReference>
<gene>
    <name evidence="10" type="primary">bcr_1</name>
    <name evidence="10" type="ORF">A8U91_01422</name>
</gene>
<feature type="transmembrane region" description="Helical" evidence="8">
    <location>
        <begin position="141"/>
        <end position="163"/>
    </location>
</feature>
<proteinExistence type="inferred from homology"/>
<dbReference type="PANTHER" id="PTHR23502">
    <property type="entry name" value="MAJOR FACILITATOR SUPERFAMILY"/>
    <property type="match status" value="1"/>
</dbReference>
<evidence type="ECO:0000256" key="2">
    <source>
        <dbReference type="ARBA" id="ARBA00006236"/>
    </source>
</evidence>
<dbReference type="Gene3D" id="1.20.1720.10">
    <property type="entry name" value="Multidrug resistance protein D"/>
    <property type="match status" value="1"/>
</dbReference>
<comment type="similarity">
    <text evidence="2 8">Belongs to the major facilitator superfamily. Bcr/CmlA family.</text>
</comment>
<keyword evidence="3 8" id="KW-0813">Transport</keyword>
<evidence type="ECO:0000313" key="10">
    <source>
        <dbReference type="EMBL" id="OBX37074.1"/>
    </source>
</evidence>
<keyword evidence="4" id="KW-1003">Cell membrane</keyword>
<evidence type="ECO:0000256" key="7">
    <source>
        <dbReference type="ARBA" id="ARBA00023136"/>
    </source>
</evidence>
<comment type="caution">
    <text evidence="10">The sequence shown here is derived from an EMBL/GenBank/DDBJ whole genome shotgun (WGS) entry which is preliminary data.</text>
</comment>
<dbReference type="PATRIC" id="fig|2746.7.peg.1469"/>
<dbReference type="PANTHER" id="PTHR23502:SF132">
    <property type="entry name" value="POLYAMINE TRANSPORTER 2-RELATED"/>
    <property type="match status" value="1"/>
</dbReference>
<protein>
    <recommendedName>
        <fullName evidence="8">Bcr/CflA family efflux transporter</fullName>
    </recommendedName>
</protein>
<sequence length="328" mass="34992">MLLTGLVVFLLASLMITQVDSLIELLALRFVQALGGGACVVNSAAIVRDCFSGREAAKVMSTMAMIMMLAPLAAPAVGSGLLYLADWWLIFVFLAAYAAFLLWLMGTRLPETRSPDAPSASPRQVLRNYASVLRHREAMGYVLSVAATFAGMFAFITASPFLYMTHYGLSPAIYPVVFGANVVVMAGSNRLNIRLLRRRTPQQNMRLGMGVQLVVALSLILLVATGLDSLFNVVPLIMVFMGMVGLITPNAISSMLEHFSHMSATATALLGSIQFTCGALAGVIVSAFEIDSAWPMVLTMLCVSLGGNLALRVLAGHAGRSTPARQEG</sequence>